<dbReference type="SUPFAM" id="SSF56112">
    <property type="entry name" value="Protein kinase-like (PK-like)"/>
    <property type="match status" value="1"/>
</dbReference>
<evidence type="ECO:0000256" key="7">
    <source>
        <dbReference type="ARBA" id="ARBA00022679"/>
    </source>
</evidence>
<dbReference type="InterPro" id="IPR022826">
    <property type="entry name" value="KDO_kinase"/>
</dbReference>
<dbReference type="InterPro" id="IPR011009">
    <property type="entry name" value="Kinase-like_dom_sf"/>
</dbReference>
<evidence type="ECO:0000256" key="11">
    <source>
        <dbReference type="ARBA" id="ARBA00022985"/>
    </source>
</evidence>
<dbReference type="EMBL" id="JAKIKU010000013">
    <property type="protein sequence ID" value="MCL1047369.1"/>
    <property type="molecule type" value="Genomic_DNA"/>
</dbReference>
<evidence type="ECO:0000256" key="4">
    <source>
        <dbReference type="ARBA" id="ARBA00011988"/>
    </source>
</evidence>
<protein>
    <recommendedName>
        <fullName evidence="13 15">3-deoxy-D-manno-octulosonic acid kinase</fullName>
        <shortName evidence="15">Kdo kinase</shortName>
        <ecNumber evidence="4 15">2.7.1.166</ecNumber>
    </recommendedName>
</protein>
<accession>A0ABT0KUR0</accession>
<evidence type="ECO:0000256" key="9">
    <source>
        <dbReference type="ARBA" id="ARBA00022777"/>
    </source>
</evidence>
<comment type="pathway">
    <text evidence="2 15">Bacterial outer membrane biogenesis; LPS core biosynthesis.</text>
</comment>
<keyword evidence="12 15" id="KW-0472">Membrane</keyword>
<sequence>MQIKSTNNGVIAWCDEIAQTLTPDHFRPEYWQSNDAIIGQSKGRYTTWFVEYQTQQWVLRHYWRGGLIEKFSKDAYIFTSMKRTRAIAELAILETLFQEGFPVPRPIAANVERFGIWYRADLFIELVKGADDLVALLSKSTLTDEQWQRLGQTIAKFHARGVYHADLNAKNILFADDQFYLIDFDRGELKPPNTKWQQANISRLLRSFNKEKTKLASLNFSDNNWQSLLAGYQQIINNS</sequence>
<dbReference type="NCBIfam" id="NF002475">
    <property type="entry name" value="PRK01723.1"/>
    <property type="match status" value="1"/>
</dbReference>
<keyword evidence="17" id="KW-1185">Reference proteome</keyword>
<keyword evidence="9 15" id="KW-0418">Kinase</keyword>
<keyword evidence="10 15" id="KW-0067">ATP-binding</keyword>
<comment type="catalytic activity">
    <reaction evidence="14 15">
        <text>an alpha-Kdo-(2-&gt;6)-lipid IVA + ATP = a 4-O-phospho-alpha-Kdo-(2-&gt;6)-lipid IVA + ADP + H(+)</text>
        <dbReference type="Rhea" id="RHEA:74271"/>
        <dbReference type="ChEBI" id="CHEBI:15378"/>
        <dbReference type="ChEBI" id="CHEBI:30616"/>
        <dbReference type="ChEBI" id="CHEBI:176428"/>
        <dbReference type="ChEBI" id="CHEBI:193140"/>
        <dbReference type="ChEBI" id="CHEBI:456216"/>
        <dbReference type="EC" id="2.7.1.166"/>
    </reaction>
</comment>
<organism evidence="16 17">
    <name type="scientific">Shewanella electrodiphila</name>
    <dbReference type="NCBI Taxonomy" id="934143"/>
    <lineage>
        <taxon>Bacteria</taxon>
        <taxon>Pseudomonadati</taxon>
        <taxon>Pseudomonadota</taxon>
        <taxon>Gammaproteobacteria</taxon>
        <taxon>Alteromonadales</taxon>
        <taxon>Shewanellaceae</taxon>
        <taxon>Shewanella</taxon>
    </lineage>
</organism>
<dbReference type="Proteomes" id="UP001202134">
    <property type="component" value="Unassembled WGS sequence"/>
</dbReference>
<evidence type="ECO:0000313" key="16">
    <source>
        <dbReference type="EMBL" id="MCL1047369.1"/>
    </source>
</evidence>
<evidence type="ECO:0000256" key="14">
    <source>
        <dbReference type="ARBA" id="ARBA00034417"/>
    </source>
</evidence>
<evidence type="ECO:0000256" key="13">
    <source>
        <dbReference type="ARBA" id="ARBA00029511"/>
    </source>
</evidence>
<evidence type="ECO:0000256" key="6">
    <source>
        <dbReference type="ARBA" id="ARBA00022519"/>
    </source>
</evidence>
<keyword evidence="7 15" id="KW-0808">Transferase</keyword>
<comment type="function">
    <text evidence="15">Catalyzes the ATP-dependent phosphorylation of the 3-deoxy-D-manno-octulosonic acid (Kdo) residue in Kdo-lipid IV(A) at the 4-OH position.</text>
</comment>
<keyword evidence="5 15" id="KW-1003">Cell membrane</keyword>
<dbReference type="HAMAP" id="MF_00521">
    <property type="entry name" value="KDO_kinase"/>
    <property type="match status" value="1"/>
</dbReference>
<evidence type="ECO:0000256" key="5">
    <source>
        <dbReference type="ARBA" id="ARBA00022475"/>
    </source>
</evidence>
<evidence type="ECO:0000313" key="17">
    <source>
        <dbReference type="Proteomes" id="UP001202134"/>
    </source>
</evidence>
<comment type="similarity">
    <text evidence="3 15">Belongs to the protein kinase superfamily. KdkA/RfaP family.</text>
</comment>
<evidence type="ECO:0000256" key="10">
    <source>
        <dbReference type="ARBA" id="ARBA00022840"/>
    </source>
</evidence>
<keyword evidence="8 15" id="KW-0547">Nucleotide-binding</keyword>
<feature type="active site" evidence="15">
    <location>
        <position position="166"/>
    </location>
</feature>
<dbReference type="RefSeq" id="WP_248956756.1">
    <property type="nucleotide sequence ID" value="NZ_JAKIKU010000013.1"/>
</dbReference>
<evidence type="ECO:0000256" key="12">
    <source>
        <dbReference type="ARBA" id="ARBA00023136"/>
    </source>
</evidence>
<keyword evidence="11 15" id="KW-0448">Lipopolysaccharide biosynthesis</keyword>
<name>A0ABT0KUR0_9GAMM</name>
<dbReference type="Pfam" id="PF06293">
    <property type="entry name" value="Kdo"/>
    <property type="match status" value="1"/>
</dbReference>
<comment type="caution">
    <text evidence="16">The sequence shown here is derived from an EMBL/GenBank/DDBJ whole genome shotgun (WGS) entry which is preliminary data.</text>
</comment>
<evidence type="ECO:0000256" key="15">
    <source>
        <dbReference type="HAMAP-Rule" id="MF_00521"/>
    </source>
</evidence>
<evidence type="ECO:0000256" key="8">
    <source>
        <dbReference type="ARBA" id="ARBA00022741"/>
    </source>
</evidence>
<keyword evidence="6 15" id="KW-0997">Cell inner membrane</keyword>
<reference evidence="16 17" key="1">
    <citation type="submission" date="2022-01" db="EMBL/GenBank/DDBJ databases">
        <title>Whole genome-based taxonomy of the Shewanellaceae.</title>
        <authorList>
            <person name="Martin-Rodriguez A.J."/>
        </authorList>
    </citation>
    <scope>NUCLEOTIDE SEQUENCE [LARGE SCALE GENOMIC DNA]</scope>
    <source>
        <strain evidence="16 17">DSM 24955</strain>
    </source>
</reference>
<evidence type="ECO:0000256" key="3">
    <source>
        <dbReference type="ARBA" id="ARBA00010327"/>
    </source>
</evidence>
<gene>
    <name evidence="15" type="primary">kdkA</name>
    <name evidence="16" type="ORF">L2737_18880</name>
</gene>
<comment type="subcellular location">
    <subcellularLocation>
        <location evidence="1 15">Cell inner membrane</location>
        <topology evidence="1 15">Peripheral membrane protein</topology>
        <orientation evidence="1 15">Cytoplasmic side</orientation>
    </subcellularLocation>
</comment>
<evidence type="ECO:0000256" key="1">
    <source>
        <dbReference type="ARBA" id="ARBA00004515"/>
    </source>
</evidence>
<evidence type="ECO:0000256" key="2">
    <source>
        <dbReference type="ARBA" id="ARBA00004713"/>
    </source>
</evidence>
<dbReference type="Gene3D" id="1.10.510.10">
    <property type="entry name" value="Transferase(Phosphotransferase) domain 1"/>
    <property type="match status" value="1"/>
</dbReference>
<proteinExistence type="inferred from homology"/>
<dbReference type="GO" id="GO:0016301">
    <property type="term" value="F:kinase activity"/>
    <property type="evidence" value="ECO:0007669"/>
    <property type="project" value="UniProtKB-KW"/>
</dbReference>
<dbReference type="EC" id="2.7.1.166" evidence="4 15"/>